<dbReference type="AlphaFoldDB" id="A0A1I6XJ53"/>
<dbReference type="OrthoDB" id="827692at2"/>
<evidence type="ECO:0000313" key="3">
    <source>
        <dbReference type="Proteomes" id="UP000199673"/>
    </source>
</evidence>
<organism evidence="2 3">
    <name type="scientific">Algoriphagus locisalis</name>
    <dbReference type="NCBI Taxonomy" id="305507"/>
    <lineage>
        <taxon>Bacteria</taxon>
        <taxon>Pseudomonadati</taxon>
        <taxon>Bacteroidota</taxon>
        <taxon>Cytophagia</taxon>
        <taxon>Cytophagales</taxon>
        <taxon>Cyclobacteriaceae</taxon>
        <taxon>Algoriphagus</taxon>
    </lineage>
</organism>
<accession>A0A1I6XJ53</accession>
<protein>
    <recommendedName>
        <fullName evidence="4">6-bladed beta-propeller protein</fullName>
    </recommendedName>
</protein>
<dbReference type="Proteomes" id="UP000199673">
    <property type="component" value="Unassembled WGS sequence"/>
</dbReference>
<reference evidence="3" key="1">
    <citation type="submission" date="2016-10" db="EMBL/GenBank/DDBJ databases">
        <authorList>
            <person name="Varghese N."/>
            <person name="Submissions S."/>
        </authorList>
    </citation>
    <scope>NUCLEOTIDE SEQUENCE [LARGE SCALE GENOMIC DNA]</scope>
    <source>
        <strain evidence="3">DSM 23445</strain>
    </source>
</reference>
<keyword evidence="1" id="KW-0472">Membrane</keyword>
<sequence>MMNVSFQFTRRSILFPVIMIIYFFIGCQPKMEYNKDLKYTLVADGDIDFDLDDESSMFMSHIQYYDFKEGKIFTFLNQFNNSIYIYDVENNSFVESIPFDIEGPQGVGKIQGYSFLDRNTISLIDTYRYKAIIFDISNKEFLSKKKELLFTSGKINSSNGFSTELDASIPWMSTYAPVIFGRQSNLWISALPESSSKSTYESSINVFHIDKNDSLSKLSFFPPNMLGFHWEDGEMPRMASNLDSSGVVVSYKYSNSIGVVDAENLKVTFTNPLGEFKETKLVFREYPTSMESNERYINSYTVYALLSDPYRNVYYRIIEEPNFIEIEKDGERKDSKRPIVQILDQDFILIGEVSLPNYEYLYNMCFVSEEGLMISQPKMDFKKMTIDENTLRFVVFKLKAIK</sequence>
<proteinExistence type="predicted"/>
<dbReference type="STRING" id="305507.SAMN04489724_0505"/>
<evidence type="ECO:0000313" key="2">
    <source>
        <dbReference type="EMBL" id="SFT38123.1"/>
    </source>
</evidence>
<name>A0A1I6XJ53_9BACT</name>
<dbReference type="EMBL" id="FPBF01000001">
    <property type="protein sequence ID" value="SFT38123.1"/>
    <property type="molecule type" value="Genomic_DNA"/>
</dbReference>
<keyword evidence="3" id="KW-1185">Reference proteome</keyword>
<evidence type="ECO:0008006" key="4">
    <source>
        <dbReference type="Google" id="ProtNLM"/>
    </source>
</evidence>
<gene>
    <name evidence="2" type="ORF">SAMN04489724_0505</name>
</gene>
<keyword evidence="1" id="KW-0812">Transmembrane</keyword>
<keyword evidence="1" id="KW-1133">Transmembrane helix</keyword>
<dbReference type="Pfam" id="PF13970">
    <property type="entry name" value="DUF4221"/>
    <property type="match status" value="1"/>
</dbReference>
<feature type="transmembrane region" description="Helical" evidence="1">
    <location>
        <begin position="12"/>
        <end position="31"/>
    </location>
</feature>
<evidence type="ECO:0000256" key="1">
    <source>
        <dbReference type="SAM" id="Phobius"/>
    </source>
</evidence>
<dbReference type="InterPro" id="IPR025316">
    <property type="entry name" value="DUF4221"/>
</dbReference>